<dbReference type="AlphaFoldDB" id="A0AAE1HDV0"/>
<reference evidence="2" key="1">
    <citation type="submission" date="2021-07" db="EMBL/GenBank/DDBJ databases">
        <authorList>
            <person name="Catto M.A."/>
            <person name="Jacobson A."/>
            <person name="Kennedy G."/>
            <person name="Labadie P."/>
            <person name="Hunt B.G."/>
            <person name="Srinivasan R."/>
        </authorList>
    </citation>
    <scope>NUCLEOTIDE SEQUENCE</scope>
    <source>
        <strain evidence="2">PL_HMW_Pooled</strain>
        <tissue evidence="2">Head</tissue>
    </source>
</reference>
<name>A0AAE1HDV0_9NEOP</name>
<evidence type="ECO:0000313" key="3">
    <source>
        <dbReference type="Proteomes" id="UP001219518"/>
    </source>
</evidence>
<sequence>MTALTGARYALARPSPLAVSGRRFPFRVGNDRQALMDSSDSSGSSSSTKSSHSVAAAAAAAAWRRPVGPVRPVHGARWHPEQQRAAALCTWTRSRWPDWKEAQMASPFSSLVVTRCEAYHYLIFVKNQKEIPTKNTIY</sequence>
<organism evidence="2 3">
    <name type="scientific">Frankliniella fusca</name>
    <dbReference type="NCBI Taxonomy" id="407009"/>
    <lineage>
        <taxon>Eukaryota</taxon>
        <taxon>Metazoa</taxon>
        <taxon>Ecdysozoa</taxon>
        <taxon>Arthropoda</taxon>
        <taxon>Hexapoda</taxon>
        <taxon>Insecta</taxon>
        <taxon>Pterygota</taxon>
        <taxon>Neoptera</taxon>
        <taxon>Paraneoptera</taxon>
        <taxon>Thysanoptera</taxon>
        <taxon>Terebrantia</taxon>
        <taxon>Thripoidea</taxon>
        <taxon>Thripidae</taxon>
        <taxon>Frankliniella</taxon>
    </lineage>
</organism>
<dbReference type="Proteomes" id="UP001219518">
    <property type="component" value="Unassembled WGS sequence"/>
</dbReference>
<feature type="region of interest" description="Disordered" evidence="1">
    <location>
        <begin position="35"/>
        <end position="57"/>
    </location>
</feature>
<protein>
    <submittedName>
        <fullName evidence="2">Intersectin-2</fullName>
    </submittedName>
</protein>
<evidence type="ECO:0000313" key="2">
    <source>
        <dbReference type="EMBL" id="KAK3918735.1"/>
    </source>
</evidence>
<reference evidence="2" key="2">
    <citation type="journal article" date="2023" name="BMC Genomics">
        <title>Pest status, molecular evolution, and epigenetic factors derived from the genome assembly of Frankliniella fusca, a thysanopteran phytovirus vector.</title>
        <authorList>
            <person name="Catto M.A."/>
            <person name="Labadie P.E."/>
            <person name="Jacobson A.L."/>
            <person name="Kennedy G.G."/>
            <person name="Srinivasan R."/>
            <person name="Hunt B.G."/>
        </authorList>
    </citation>
    <scope>NUCLEOTIDE SEQUENCE</scope>
    <source>
        <strain evidence="2">PL_HMW_Pooled</strain>
    </source>
</reference>
<dbReference type="EMBL" id="JAHWGI010000960">
    <property type="protein sequence ID" value="KAK3918735.1"/>
    <property type="molecule type" value="Genomic_DNA"/>
</dbReference>
<comment type="caution">
    <text evidence="2">The sequence shown here is derived from an EMBL/GenBank/DDBJ whole genome shotgun (WGS) entry which is preliminary data.</text>
</comment>
<evidence type="ECO:0000256" key="1">
    <source>
        <dbReference type="SAM" id="MobiDB-lite"/>
    </source>
</evidence>
<keyword evidence="3" id="KW-1185">Reference proteome</keyword>
<gene>
    <name evidence="2" type="ORF">KUF71_007982</name>
</gene>
<feature type="compositionally biased region" description="Low complexity" evidence="1">
    <location>
        <begin position="38"/>
        <end position="57"/>
    </location>
</feature>
<accession>A0AAE1HDV0</accession>
<proteinExistence type="predicted"/>